<accession>A0A6G1H546</accession>
<feature type="non-terminal residue" evidence="1">
    <location>
        <position position="122"/>
    </location>
</feature>
<evidence type="ECO:0008006" key="3">
    <source>
        <dbReference type="Google" id="ProtNLM"/>
    </source>
</evidence>
<gene>
    <name evidence="1" type="ORF">K402DRAFT_302069</name>
</gene>
<feature type="non-terminal residue" evidence="1">
    <location>
        <position position="1"/>
    </location>
</feature>
<name>A0A6G1H546_9PEZI</name>
<keyword evidence="2" id="KW-1185">Reference proteome</keyword>
<dbReference type="OrthoDB" id="20872at2759"/>
<dbReference type="AlphaFoldDB" id="A0A6G1H546"/>
<dbReference type="Proteomes" id="UP000800041">
    <property type="component" value="Unassembled WGS sequence"/>
</dbReference>
<organism evidence="1 2">
    <name type="scientific">Aulographum hederae CBS 113979</name>
    <dbReference type="NCBI Taxonomy" id="1176131"/>
    <lineage>
        <taxon>Eukaryota</taxon>
        <taxon>Fungi</taxon>
        <taxon>Dikarya</taxon>
        <taxon>Ascomycota</taxon>
        <taxon>Pezizomycotina</taxon>
        <taxon>Dothideomycetes</taxon>
        <taxon>Pleosporomycetidae</taxon>
        <taxon>Aulographales</taxon>
        <taxon>Aulographaceae</taxon>
    </lineage>
</organism>
<reference evidence="1" key="1">
    <citation type="journal article" date="2020" name="Stud. Mycol.">
        <title>101 Dothideomycetes genomes: a test case for predicting lifestyles and emergence of pathogens.</title>
        <authorList>
            <person name="Haridas S."/>
            <person name="Albert R."/>
            <person name="Binder M."/>
            <person name="Bloem J."/>
            <person name="Labutti K."/>
            <person name="Salamov A."/>
            <person name="Andreopoulos B."/>
            <person name="Baker S."/>
            <person name="Barry K."/>
            <person name="Bills G."/>
            <person name="Bluhm B."/>
            <person name="Cannon C."/>
            <person name="Castanera R."/>
            <person name="Culley D."/>
            <person name="Daum C."/>
            <person name="Ezra D."/>
            <person name="Gonzalez J."/>
            <person name="Henrissat B."/>
            <person name="Kuo A."/>
            <person name="Liang C."/>
            <person name="Lipzen A."/>
            <person name="Lutzoni F."/>
            <person name="Magnuson J."/>
            <person name="Mondo S."/>
            <person name="Nolan M."/>
            <person name="Ohm R."/>
            <person name="Pangilinan J."/>
            <person name="Park H.-J."/>
            <person name="Ramirez L."/>
            <person name="Alfaro M."/>
            <person name="Sun H."/>
            <person name="Tritt A."/>
            <person name="Yoshinaga Y."/>
            <person name="Zwiers L.-H."/>
            <person name="Turgeon B."/>
            <person name="Goodwin S."/>
            <person name="Spatafora J."/>
            <person name="Crous P."/>
            <person name="Grigoriev I."/>
        </authorList>
    </citation>
    <scope>NUCLEOTIDE SEQUENCE</scope>
    <source>
        <strain evidence="1">CBS 113979</strain>
    </source>
</reference>
<evidence type="ECO:0000313" key="1">
    <source>
        <dbReference type="EMBL" id="KAF1988182.1"/>
    </source>
</evidence>
<evidence type="ECO:0000313" key="2">
    <source>
        <dbReference type="Proteomes" id="UP000800041"/>
    </source>
</evidence>
<proteinExistence type="predicted"/>
<sequence>SLSTMASLGAALELCANIALLCTQYSLIFNDAQSDIERLRGEAEDLKDFLGDVEQLRGGVHNVQLPAAQKLHNVIQDCHSQLVELETTLRPGIMSRFGLRALNWPFESKEVDQVVDNLGRYK</sequence>
<dbReference type="EMBL" id="ML977149">
    <property type="protein sequence ID" value="KAF1988182.1"/>
    <property type="molecule type" value="Genomic_DNA"/>
</dbReference>
<protein>
    <recommendedName>
        <fullName evidence="3">Fungal N-terminal domain-containing protein</fullName>
    </recommendedName>
</protein>